<name>A0A336MLN7_CULSO</name>
<dbReference type="AlphaFoldDB" id="A0A336MLN7"/>
<proteinExistence type="predicted"/>
<evidence type="ECO:0000313" key="1">
    <source>
        <dbReference type="EMBL" id="SSX11757.1"/>
    </source>
</evidence>
<organism evidence="2">
    <name type="scientific">Culicoides sonorensis</name>
    <name type="common">Biting midge</name>
    <dbReference type="NCBI Taxonomy" id="179676"/>
    <lineage>
        <taxon>Eukaryota</taxon>
        <taxon>Metazoa</taxon>
        <taxon>Ecdysozoa</taxon>
        <taxon>Arthropoda</taxon>
        <taxon>Hexapoda</taxon>
        <taxon>Insecta</taxon>
        <taxon>Pterygota</taxon>
        <taxon>Neoptera</taxon>
        <taxon>Endopterygota</taxon>
        <taxon>Diptera</taxon>
        <taxon>Nematocera</taxon>
        <taxon>Chironomoidea</taxon>
        <taxon>Ceratopogonidae</taxon>
        <taxon>Ceratopogoninae</taxon>
        <taxon>Culicoides</taxon>
        <taxon>Monoculicoides</taxon>
    </lineage>
</organism>
<evidence type="ECO:0000313" key="2">
    <source>
        <dbReference type="EMBL" id="SSX31322.1"/>
    </source>
</evidence>
<gene>
    <name evidence="2" type="primary">CSON003540</name>
</gene>
<dbReference type="EMBL" id="UFQS01001656">
    <property type="protein sequence ID" value="SSX11757.1"/>
    <property type="molecule type" value="Genomic_DNA"/>
</dbReference>
<reference evidence="1" key="1">
    <citation type="submission" date="2018-04" db="EMBL/GenBank/DDBJ databases">
        <authorList>
            <person name="Go L.Y."/>
            <person name="Mitchell J.A."/>
        </authorList>
    </citation>
    <scope>NUCLEOTIDE SEQUENCE</scope>
    <source>
        <tissue evidence="1">Whole organism</tissue>
    </source>
</reference>
<sequence length="115" mass="13335">MLILVKKIIKITSDCSPSSIQSRYYDKIIKPKNCTNYKTNELYADCQIGLDDKNNVNFYGQRPVIDLKNLQDILNNSDDTSINKKNTLLDKLPQLKKTLQNRAGYSLYVFNEKNR</sequence>
<protein>
    <submittedName>
        <fullName evidence="2">CSON003540 protein</fullName>
    </submittedName>
</protein>
<reference evidence="2" key="2">
    <citation type="submission" date="2018-07" db="EMBL/GenBank/DDBJ databases">
        <authorList>
            <person name="Quirk P.G."/>
            <person name="Krulwich T.A."/>
        </authorList>
    </citation>
    <scope>NUCLEOTIDE SEQUENCE</scope>
</reference>
<dbReference type="VEuPathDB" id="VectorBase:CSON003540"/>
<dbReference type="EMBL" id="UFQT01001656">
    <property type="protein sequence ID" value="SSX31322.1"/>
    <property type="molecule type" value="Genomic_DNA"/>
</dbReference>
<accession>A0A336MLN7</accession>